<reference evidence="4" key="1">
    <citation type="journal article" date="2023" name="Insect Mol. Biol.">
        <title>Genome sequencing provides insights into the evolution of gene families encoding plant cell wall-degrading enzymes in longhorned beetles.</title>
        <authorList>
            <person name="Shin N.R."/>
            <person name="Okamura Y."/>
            <person name="Kirsch R."/>
            <person name="Pauchet Y."/>
        </authorList>
    </citation>
    <scope>NUCLEOTIDE SEQUENCE</scope>
    <source>
        <strain evidence="4">MMC_N1</strain>
    </source>
</reference>
<protein>
    <recommendedName>
        <fullName evidence="3">tRNA-splicing endonuclease subunit Sen54 N-terminal domain-containing protein</fullName>
    </recommendedName>
</protein>
<evidence type="ECO:0000259" key="3">
    <source>
        <dbReference type="Pfam" id="PF12928"/>
    </source>
</evidence>
<evidence type="ECO:0000256" key="2">
    <source>
        <dbReference type="ARBA" id="ARBA00022694"/>
    </source>
</evidence>
<organism evidence="4 5">
    <name type="scientific">Molorchus minor</name>
    <dbReference type="NCBI Taxonomy" id="1323400"/>
    <lineage>
        <taxon>Eukaryota</taxon>
        <taxon>Metazoa</taxon>
        <taxon>Ecdysozoa</taxon>
        <taxon>Arthropoda</taxon>
        <taxon>Hexapoda</taxon>
        <taxon>Insecta</taxon>
        <taxon>Pterygota</taxon>
        <taxon>Neoptera</taxon>
        <taxon>Endopterygota</taxon>
        <taxon>Coleoptera</taxon>
        <taxon>Polyphaga</taxon>
        <taxon>Cucujiformia</taxon>
        <taxon>Chrysomeloidea</taxon>
        <taxon>Cerambycidae</taxon>
        <taxon>Lamiinae</taxon>
        <taxon>Monochamini</taxon>
        <taxon>Molorchus</taxon>
    </lineage>
</organism>
<dbReference type="InterPro" id="IPR024336">
    <property type="entry name" value="tRNA_splic_suSen54_N"/>
</dbReference>
<dbReference type="Proteomes" id="UP001162164">
    <property type="component" value="Unassembled WGS sequence"/>
</dbReference>
<evidence type="ECO:0000313" key="5">
    <source>
        <dbReference type="Proteomes" id="UP001162164"/>
    </source>
</evidence>
<keyword evidence="5" id="KW-1185">Reference proteome</keyword>
<dbReference type="Pfam" id="PF12928">
    <property type="entry name" value="tRNA_int_end_N2"/>
    <property type="match status" value="1"/>
</dbReference>
<evidence type="ECO:0000313" key="4">
    <source>
        <dbReference type="EMBL" id="KAJ8974720.1"/>
    </source>
</evidence>
<sequence length="236" mass="27700">MKSLLQNFGYQEKNGIFLYPEETLFLMETNRLEVTHNKMPLSIQEGYEFLLRHKCSLIKYRVLLKYEEVCRRKSKSCSNIHKQTETTKASQKRMIEEREEIEMVQKKVCSELETELNRSDPSKSTEMSEPHVQVISDIFQKLRRTAPRKLESSVETDIPDYCVFFPNNKTRCDYDFNLCISEESILERKLNDSRPTIYAICSGDNISFYKISTVDLPSCTDENNEINFDTEALVRV</sequence>
<dbReference type="InterPro" id="IPR024337">
    <property type="entry name" value="tRNA_splic_suSen54"/>
</dbReference>
<name>A0ABQ9JAW5_9CUCU</name>
<evidence type="ECO:0000256" key="1">
    <source>
        <dbReference type="ARBA" id="ARBA00005736"/>
    </source>
</evidence>
<comment type="caution">
    <text evidence="4">The sequence shown here is derived from an EMBL/GenBank/DDBJ whole genome shotgun (WGS) entry which is preliminary data.</text>
</comment>
<comment type="similarity">
    <text evidence="1">Belongs to the SEN54 family.</text>
</comment>
<feature type="domain" description="tRNA-splicing endonuclease subunit Sen54 N-terminal" evidence="3">
    <location>
        <begin position="4"/>
        <end position="35"/>
    </location>
</feature>
<gene>
    <name evidence="4" type="ORF">NQ317_000386</name>
</gene>
<dbReference type="EMBL" id="JAPWTJ010000944">
    <property type="protein sequence ID" value="KAJ8974720.1"/>
    <property type="molecule type" value="Genomic_DNA"/>
</dbReference>
<proteinExistence type="inferred from homology"/>
<keyword evidence="2" id="KW-0819">tRNA processing</keyword>
<dbReference type="PANTHER" id="PTHR21027:SF1">
    <property type="entry name" value="TRNA-SPLICING ENDONUCLEASE SUBUNIT SEN54"/>
    <property type="match status" value="1"/>
</dbReference>
<accession>A0ABQ9JAW5</accession>
<dbReference type="PANTHER" id="PTHR21027">
    <property type="entry name" value="TRNA-SPLICING ENDONUCLEASE SUBUNIT SEN54"/>
    <property type="match status" value="1"/>
</dbReference>